<dbReference type="InterPro" id="IPR029479">
    <property type="entry name" value="Nitroreductase"/>
</dbReference>
<dbReference type="PANTHER" id="PTHR23026:SF123">
    <property type="entry name" value="NAD(P)H NITROREDUCTASE RV3131-RELATED"/>
    <property type="match status" value="1"/>
</dbReference>
<sequence>MTADLWTVLRTASAVRRYRPEPVDDAVIEKCLRAATWAPSGGNQQPWRFVVVRSPQLRQVISEAARRTWQAMVEFYRLPEPDGDAADAKSRVLRAMREHTETGGDAPVCVLFCVRPQRGASDLQQGGSIFPAVQNFLLAARAQGLGAAITLWHDACEPQLRELIGIPDDWRIATLVTAGWPKGGHHPVRRKPLSEVAVVDRWDRPWDTPPRL</sequence>
<feature type="domain" description="Nitroreductase" evidence="1">
    <location>
        <begin position="14"/>
        <end position="180"/>
    </location>
</feature>
<dbReference type="InterPro" id="IPR050627">
    <property type="entry name" value="Nitroreductase/BluB"/>
</dbReference>
<proteinExistence type="predicted"/>
<reference evidence="2 3" key="1">
    <citation type="journal article" date="2012" name="J. Bacteriol.">
        <title>Genome sequence of Mycobacterium hassiacum DSM 44199, a rare source of heat-stable mycobacterial proteins.</title>
        <authorList>
            <person name="Tiago I."/>
            <person name="Maranha A."/>
            <person name="Mendes V."/>
            <person name="Alarico S."/>
            <person name="Moynihan P.J."/>
            <person name="Clarke A.J."/>
            <person name="Macedo-Ribeiro S."/>
            <person name="Pereira P.J."/>
            <person name="Empadinhas N."/>
        </authorList>
    </citation>
    <scope>NUCLEOTIDE SEQUENCE [LARGE SCALE GENOMIC DNA]</scope>
    <source>
        <strain evidence="3">DSM 44199 / CIP 105218 / JCM 12690 / 3849</strain>
    </source>
</reference>
<dbReference type="Gene3D" id="3.40.109.10">
    <property type="entry name" value="NADH Oxidase"/>
    <property type="match status" value="1"/>
</dbReference>
<dbReference type="GO" id="GO:0016491">
    <property type="term" value="F:oxidoreductase activity"/>
    <property type="evidence" value="ECO:0007669"/>
    <property type="project" value="InterPro"/>
</dbReference>
<dbReference type="eggNOG" id="COG0778">
    <property type="taxonomic scope" value="Bacteria"/>
</dbReference>
<dbReference type="Proteomes" id="UP000006265">
    <property type="component" value="Unassembled WGS sequence"/>
</dbReference>
<keyword evidence="3" id="KW-1185">Reference proteome</keyword>
<evidence type="ECO:0000313" key="3">
    <source>
        <dbReference type="Proteomes" id="UP000006265"/>
    </source>
</evidence>
<dbReference type="EMBL" id="AMRA01000124">
    <property type="protein sequence ID" value="EKF21576.1"/>
    <property type="molecule type" value="Genomic_DNA"/>
</dbReference>
<evidence type="ECO:0000313" key="2">
    <source>
        <dbReference type="EMBL" id="EKF21576.1"/>
    </source>
</evidence>
<dbReference type="PANTHER" id="PTHR23026">
    <property type="entry name" value="NADPH NITROREDUCTASE"/>
    <property type="match status" value="1"/>
</dbReference>
<evidence type="ECO:0000259" key="1">
    <source>
        <dbReference type="Pfam" id="PF00881"/>
    </source>
</evidence>
<accession>K5BDN3</accession>
<protein>
    <submittedName>
        <fullName evidence="2">Nitroreductase family protein</fullName>
    </submittedName>
</protein>
<dbReference type="InterPro" id="IPR000415">
    <property type="entry name" value="Nitroreductase-like"/>
</dbReference>
<dbReference type="PATRIC" id="fig|1122247.3.peg.4263"/>
<comment type="caution">
    <text evidence="2">The sequence shown here is derived from an EMBL/GenBank/DDBJ whole genome shotgun (WGS) entry which is preliminary data.</text>
</comment>
<dbReference type="CDD" id="cd02062">
    <property type="entry name" value="Nitro_FMN_reductase"/>
    <property type="match status" value="1"/>
</dbReference>
<gene>
    <name evidence="2" type="ORF">C731_4444</name>
</gene>
<dbReference type="STRING" id="1122247.GCA_000379865_01034"/>
<dbReference type="SUPFAM" id="SSF55469">
    <property type="entry name" value="FMN-dependent nitroreductase-like"/>
    <property type="match status" value="1"/>
</dbReference>
<dbReference type="RefSeq" id="WP_005631733.1">
    <property type="nucleotide sequence ID" value="NZ_AMRA01000124.1"/>
</dbReference>
<dbReference type="Pfam" id="PF00881">
    <property type="entry name" value="Nitroreductase"/>
    <property type="match status" value="1"/>
</dbReference>
<dbReference type="AlphaFoldDB" id="K5BDN3"/>
<organism evidence="2 3">
    <name type="scientific">Mycolicibacterium hassiacum (strain DSM 44199 / CIP 105218 / JCM 12690 / 3849)</name>
    <name type="common">Mycobacterium hassiacum</name>
    <dbReference type="NCBI Taxonomy" id="1122247"/>
    <lineage>
        <taxon>Bacteria</taxon>
        <taxon>Bacillati</taxon>
        <taxon>Actinomycetota</taxon>
        <taxon>Actinomycetes</taxon>
        <taxon>Mycobacteriales</taxon>
        <taxon>Mycobacteriaceae</taxon>
        <taxon>Mycolicibacterium</taxon>
    </lineage>
</organism>
<name>K5BDN3_MYCHD</name>
<dbReference type="OrthoDB" id="9798230at2"/>